<organism evidence="7 8">
    <name type="scientific">Parvularcula maris</name>
    <dbReference type="NCBI Taxonomy" id="2965077"/>
    <lineage>
        <taxon>Bacteria</taxon>
        <taxon>Pseudomonadati</taxon>
        <taxon>Pseudomonadota</taxon>
        <taxon>Alphaproteobacteria</taxon>
        <taxon>Parvularculales</taxon>
        <taxon>Parvularculaceae</taxon>
        <taxon>Parvularcula</taxon>
    </lineage>
</organism>
<dbReference type="EMBL" id="JANIBC010000002">
    <property type="protein sequence ID" value="MCQ8184626.1"/>
    <property type="molecule type" value="Genomic_DNA"/>
</dbReference>
<name>A0A9X2L7N9_9PROT</name>
<proteinExistence type="predicted"/>
<dbReference type="Gene3D" id="3.30.420.40">
    <property type="match status" value="2"/>
</dbReference>
<evidence type="ECO:0000256" key="1">
    <source>
        <dbReference type="ARBA" id="ARBA00001946"/>
    </source>
</evidence>
<evidence type="ECO:0000313" key="7">
    <source>
        <dbReference type="EMBL" id="MCQ8184626.1"/>
    </source>
</evidence>
<sequence>MSERELIAGIDAGGTTFKLGIAEKVGTELLDKTRVPTAQPAATIAASIEALKEMARRAGGRIVRVGIASFGPVDVDSGSESYGSLLATPKPGWSAVELLSEVAHGLGARGVLDTDVNGALEAEMAYGAAAGLSRAAYVTVGTGIGVGILTGGGFAGRPGHPELGHIRVARHAEDTDYAGRCSFHGDCLEGLASAPALEERFGPLPALGEEHEAWRIAGFYLAQLAMTLSLGYRLERIVFGGGVMLAPALLGEVRRCTEELNAGYLPEAANAEGLIARAALGDDAGLIGALHLTGRLER</sequence>
<dbReference type="PANTHER" id="PTHR42742:SF3">
    <property type="entry name" value="FRUCTOKINASE"/>
    <property type="match status" value="1"/>
</dbReference>
<dbReference type="Proteomes" id="UP001142610">
    <property type="component" value="Unassembled WGS sequence"/>
</dbReference>
<comment type="caution">
    <text evidence="7">The sequence shown here is derived from an EMBL/GenBank/DDBJ whole genome shotgun (WGS) entry which is preliminary data.</text>
</comment>
<dbReference type="EC" id="2.7.1.4" evidence="5"/>
<dbReference type="InterPro" id="IPR043129">
    <property type="entry name" value="ATPase_NBD"/>
</dbReference>
<evidence type="ECO:0000256" key="5">
    <source>
        <dbReference type="ARBA" id="ARBA00038887"/>
    </source>
</evidence>
<evidence type="ECO:0000256" key="6">
    <source>
        <dbReference type="ARBA" id="ARBA00048451"/>
    </source>
</evidence>
<gene>
    <name evidence="7" type="ORF">NOG11_04425</name>
</gene>
<dbReference type="GO" id="GO:0046872">
    <property type="term" value="F:metal ion binding"/>
    <property type="evidence" value="ECO:0007669"/>
    <property type="project" value="UniProtKB-KW"/>
</dbReference>
<keyword evidence="8" id="KW-1185">Reference proteome</keyword>
<reference evidence="7" key="1">
    <citation type="submission" date="2022-07" db="EMBL/GenBank/DDBJ databases">
        <title>Parvularcula maris sp. nov., an algicidal bacterium isolated from seawater.</title>
        <authorList>
            <person name="Li F."/>
        </authorList>
    </citation>
    <scope>NUCLEOTIDE SEQUENCE</scope>
    <source>
        <strain evidence="7">BGMRC 0090</strain>
    </source>
</reference>
<keyword evidence="3" id="KW-0862">Zinc</keyword>
<evidence type="ECO:0000313" key="8">
    <source>
        <dbReference type="Proteomes" id="UP001142610"/>
    </source>
</evidence>
<evidence type="ECO:0000256" key="3">
    <source>
        <dbReference type="ARBA" id="ARBA00022833"/>
    </source>
</evidence>
<comment type="catalytic activity">
    <reaction evidence="6">
        <text>D-fructose + ATP = D-fructose 6-phosphate + ADP + H(+)</text>
        <dbReference type="Rhea" id="RHEA:16125"/>
        <dbReference type="ChEBI" id="CHEBI:15378"/>
        <dbReference type="ChEBI" id="CHEBI:30616"/>
        <dbReference type="ChEBI" id="CHEBI:37721"/>
        <dbReference type="ChEBI" id="CHEBI:61527"/>
        <dbReference type="ChEBI" id="CHEBI:456216"/>
        <dbReference type="EC" id="2.7.1.4"/>
    </reaction>
</comment>
<dbReference type="RefSeq" id="WP_256618475.1">
    <property type="nucleotide sequence ID" value="NZ_JANIBC010000002.1"/>
</dbReference>
<dbReference type="GO" id="GO:0008865">
    <property type="term" value="F:fructokinase activity"/>
    <property type="evidence" value="ECO:0007669"/>
    <property type="project" value="UniProtKB-EC"/>
</dbReference>
<dbReference type="Pfam" id="PF00480">
    <property type="entry name" value="ROK"/>
    <property type="match status" value="1"/>
</dbReference>
<comment type="cofactor">
    <cofactor evidence="1">
        <name>Mg(2+)</name>
        <dbReference type="ChEBI" id="CHEBI:18420"/>
    </cofactor>
</comment>
<dbReference type="AlphaFoldDB" id="A0A9X2L7N9"/>
<accession>A0A9X2L7N9</accession>
<protein>
    <recommendedName>
        <fullName evidence="5">fructokinase</fullName>
        <ecNumber evidence="5">2.7.1.4</ecNumber>
    </recommendedName>
</protein>
<dbReference type="PANTHER" id="PTHR42742">
    <property type="entry name" value="TRANSCRIPTIONAL REPRESSOR MPRA"/>
    <property type="match status" value="1"/>
</dbReference>
<dbReference type="InterPro" id="IPR000600">
    <property type="entry name" value="ROK"/>
</dbReference>
<evidence type="ECO:0000256" key="4">
    <source>
        <dbReference type="ARBA" id="ARBA00022842"/>
    </source>
</evidence>
<dbReference type="SUPFAM" id="SSF53067">
    <property type="entry name" value="Actin-like ATPase domain"/>
    <property type="match status" value="1"/>
</dbReference>
<keyword evidence="4" id="KW-0460">Magnesium</keyword>
<keyword evidence="2" id="KW-0479">Metal-binding</keyword>
<evidence type="ECO:0000256" key="2">
    <source>
        <dbReference type="ARBA" id="ARBA00022723"/>
    </source>
</evidence>
<dbReference type="InterPro" id="IPR051804">
    <property type="entry name" value="Carb_Metab_Reg_Kinase/Isom"/>
</dbReference>
<dbReference type="CDD" id="cd24067">
    <property type="entry name" value="ASKHA_NBD_ROK_BsFRK-like"/>
    <property type="match status" value="1"/>
</dbReference>